<reference evidence="2" key="1">
    <citation type="submission" date="2018-05" db="EMBL/GenBank/DDBJ databases">
        <authorList>
            <person name="Lanie J.A."/>
            <person name="Ng W.-L."/>
            <person name="Kazmierczak K.M."/>
            <person name="Andrzejewski T.M."/>
            <person name="Davidsen T.M."/>
            <person name="Wayne K.J."/>
            <person name="Tettelin H."/>
            <person name="Glass J.I."/>
            <person name="Rusch D."/>
            <person name="Podicherti R."/>
            <person name="Tsui H.-C.T."/>
            <person name="Winkler M.E."/>
        </authorList>
    </citation>
    <scope>NUCLEOTIDE SEQUENCE</scope>
</reference>
<dbReference type="EMBL" id="UINC01048300">
    <property type="protein sequence ID" value="SVB58675.1"/>
    <property type="molecule type" value="Genomic_DNA"/>
</dbReference>
<feature type="region of interest" description="Disordered" evidence="1">
    <location>
        <begin position="1"/>
        <end position="22"/>
    </location>
</feature>
<feature type="compositionally biased region" description="Polar residues" evidence="1">
    <location>
        <begin position="1"/>
        <end position="10"/>
    </location>
</feature>
<name>A0A382F7L1_9ZZZZ</name>
<accession>A0A382F7L1</accession>
<evidence type="ECO:0000256" key="1">
    <source>
        <dbReference type="SAM" id="MobiDB-lite"/>
    </source>
</evidence>
<gene>
    <name evidence="2" type="ORF">METZ01_LOCUS211529</name>
</gene>
<proteinExistence type="predicted"/>
<sequence>MLANHPSNDGESGDGMKENNDQIGRVHVIGRRVWHFSDALMAF</sequence>
<evidence type="ECO:0000313" key="2">
    <source>
        <dbReference type="EMBL" id="SVB58675.1"/>
    </source>
</evidence>
<protein>
    <submittedName>
        <fullName evidence="2">Uncharacterized protein</fullName>
    </submittedName>
</protein>
<dbReference type="AlphaFoldDB" id="A0A382F7L1"/>
<organism evidence="2">
    <name type="scientific">marine metagenome</name>
    <dbReference type="NCBI Taxonomy" id="408172"/>
    <lineage>
        <taxon>unclassified sequences</taxon>
        <taxon>metagenomes</taxon>
        <taxon>ecological metagenomes</taxon>
    </lineage>
</organism>